<keyword evidence="3" id="KW-0813">Transport</keyword>
<dbReference type="SUPFAM" id="SSF53901">
    <property type="entry name" value="Thiolase-like"/>
    <property type="match status" value="2"/>
</dbReference>
<keyword evidence="4" id="KW-0808">Transferase</keyword>
<evidence type="ECO:0000256" key="8">
    <source>
        <dbReference type="ARBA" id="ARBA00032316"/>
    </source>
</evidence>
<dbReference type="PANTHER" id="PTHR42870">
    <property type="entry name" value="ACETYL-COA C-ACETYLTRANSFERASE"/>
    <property type="match status" value="1"/>
</dbReference>
<protein>
    <recommendedName>
        <fullName evidence="2">propanoyl-CoA C-acyltransferase</fullName>
        <ecNumber evidence="2">2.3.1.176</ecNumber>
    </recommendedName>
    <alternativeName>
        <fullName evidence="8">Propanoyl-CoA C-acyltransferase</fullName>
    </alternativeName>
</protein>
<dbReference type="PANTHER" id="PTHR42870:SF1">
    <property type="entry name" value="NON-SPECIFIC LIPID-TRANSFER PROTEIN-LIKE 2"/>
    <property type="match status" value="1"/>
</dbReference>
<sequence length="397" mass="41096">MRVRAVVAGVGIVPFTAPGSSRPYTVMGATAARAALADAGIDYPAVQQAYVGYVYGDSAVGQAVLHDLGPTGLPVFNVNNHCASGSTALFLGRQAVEFGAADVVLVLGVEQMRPGAPETLYTDRPTTYDRYFQVMQRVPALDEAPIAAQLYGEAGEEYIRRYGADPQTFARIAVKARAHAAGNPNALSTEPVTVQQVLASGPVHGPLTRLQCSPPTCGAAAAVLVSERFARRYGCAGPAITAQAMGSDSAATFLGADPTKIVGYDSSKVAAHQVYEQAGIGPAELPVVELHDSFTTGEILAYEALGLTPEGTAERFVADAANTYGGQVVTNPSGGMLAKGHPLGATGVAQCAELVWQLRGQAGARQVDYANLALQHNVGLGGATVVTLYANTGSIHR</sequence>
<dbReference type="PROSITE" id="PS00098">
    <property type="entry name" value="THIOLASE_1"/>
    <property type="match status" value="1"/>
</dbReference>
<dbReference type="RefSeq" id="WP_356954122.1">
    <property type="nucleotide sequence ID" value="NZ_JBEYBD010000001.1"/>
</dbReference>
<evidence type="ECO:0000256" key="3">
    <source>
        <dbReference type="ARBA" id="ARBA00022448"/>
    </source>
</evidence>
<evidence type="ECO:0000313" key="12">
    <source>
        <dbReference type="Proteomes" id="UP001550628"/>
    </source>
</evidence>
<name>A0ABV2WT49_9NOCA</name>
<evidence type="ECO:0000256" key="6">
    <source>
        <dbReference type="ARBA" id="ARBA00023121"/>
    </source>
</evidence>
<keyword evidence="6" id="KW-0446">Lipid-binding</keyword>
<dbReference type="InterPro" id="IPR002155">
    <property type="entry name" value="Thiolase"/>
</dbReference>
<dbReference type="InterPro" id="IPR020616">
    <property type="entry name" value="Thiolase_N"/>
</dbReference>
<dbReference type="InterPro" id="IPR055140">
    <property type="entry name" value="Thiolase_C_2"/>
</dbReference>
<dbReference type="Gene3D" id="3.40.47.10">
    <property type="match status" value="1"/>
</dbReference>
<dbReference type="PROSITE" id="PS00737">
    <property type="entry name" value="THIOLASE_2"/>
    <property type="match status" value="1"/>
</dbReference>
<dbReference type="InterPro" id="IPR016039">
    <property type="entry name" value="Thiolase-like"/>
</dbReference>
<organism evidence="11 12">
    <name type="scientific">Nocardia rhamnosiphila</name>
    <dbReference type="NCBI Taxonomy" id="426716"/>
    <lineage>
        <taxon>Bacteria</taxon>
        <taxon>Bacillati</taxon>
        <taxon>Actinomycetota</taxon>
        <taxon>Actinomycetes</taxon>
        <taxon>Mycobacteriales</taxon>
        <taxon>Nocardiaceae</taxon>
        <taxon>Nocardia</taxon>
    </lineage>
</organism>
<dbReference type="Pfam" id="PF00108">
    <property type="entry name" value="Thiolase_N"/>
    <property type="match status" value="1"/>
</dbReference>
<dbReference type="InterPro" id="IPR020613">
    <property type="entry name" value="Thiolase_CS"/>
</dbReference>
<feature type="domain" description="Thiolase C-terminal" evidence="10">
    <location>
        <begin position="264"/>
        <end position="386"/>
    </location>
</feature>
<dbReference type="Pfam" id="PF22691">
    <property type="entry name" value="Thiolase_C_1"/>
    <property type="match status" value="1"/>
</dbReference>
<keyword evidence="7" id="KW-0576">Peroxisome</keyword>
<comment type="caution">
    <text evidence="11">The sequence shown here is derived from an EMBL/GenBank/DDBJ whole genome shotgun (WGS) entry which is preliminary data.</text>
</comment>
<dbReference type="NCBIfam" id="NF006102">
    <property type="entry name" value="PRK08256.1"/>
    <property type="match status" value="1"/>
</dbReference>
<dbReference type="EMBL" id="JBEYBF010000013">
    <property type="protein sequence ID" value="MEU1954062.1"/>
    <property type="molecule type" value="Genomic_DNA"/>
</dbReference>
<accession>A0ABV2WT49</accession>
<evidence type="ECO:0000256" key="2">
    <source>
        <dbReference type="ARBA" id="ARBA00012352"/>
    </source>
</evidence>
<proteinExistence type="predicted"/>
<evidence type="ECO:0000256" key="4">
    <source>
        <dbReference type="ARBA" id="ARBA00022679"/>
    </source>
</evidence>
<evidence type="ECO:0000259" key="10">
    <source>
        <dbReference type="Pfam" id="PF22691"/>
    </source>
</evidence>
<dbReference type="PIRSF" id="PIRSF000429">
    <property type="entry name" value="Ac-CoA_Ac_transf"/>
    <property type="match status" value="1"/>
</dbReference>
<dbReference type="CDD" id="cd00829">
    <property type="entry name" value="SCP-x_thiolase"/>
    <property type="match status" value="1"/>
</dbReference>
<dbReference type="InterPro" id="IPR020615">
    <property type="entry name" value="Thiolase_acyl_enz_int_AS"/>
</dbReference>
<evidence type="ECO:0000256" key="7">
    <source>
        <dbReference type="ARBA" id="ARBA00023140"/>
    </source>
</evidence>
<dbReference type="EC" id="2.3.1.176" evidence="2"/>
<feature type="domain" description="Thiolase N-terminal" evidence="9">
    <location>
        <begin position="21"/>
        <end position="186"/>
    </location>
</feature>
<gene>
    <name evidence="11" type="ORF">ABZ510_19635</name>
</gene>
<evidence type="ECO:0000256" key="1">
    <source>
        <dbReference type="ARBA" id="ARBA00004275"/>
    </source>
</evidence>
<evidence type="ECO:0000313" key="11">
    <source>
        <dbReference type="EMBL" id="MEU1954062.1"/>
    </source>
</evidence>
<keyword evidence="12" id="KW-1185">Reference proteome</keyword>
<keyword evidence="5" id="KW-0445">Lipid transport</keyword>
<dbReference type="Proteomes" id="UP001550628">
    <property type="component" value="Unassembled WGS sequence"/>
</dbReference>
<reference evidence="11 12" key="1">
    <citation type="submission" date="2024-06" db="EMBL/GenBank/DDBJ databases">
        <title>The Natural Products Discovery Center: Release of the First 8490 Sequenced Strains for Exploring Actinobacteria Biosynthetic Diversity.</title>
        <authorList>
            <person name="Kalkreuter E."/>
            <person name="Kautsar S.A."/>
            <person name="Yang D."/>
            <person name="Bader C.D."/>
            <person name="Teijaro C.N."/>
            <person name="Fluegel L."/>
            <person name="Davis C.M."/>
            <person name="Simpson J.R."/>
            <person name="Lauterbach L."/>
            <person name="Steele A.D."/>
            <person name="Gui C."/>
            <person name="Meng S."/>
            <person name="Li G."/>
            <person name="Viehrig K."/>
            <person name="Ye F."/>
            <person name="Su P."/>
            <person name="Kiefer A.F."/>
            <person name="Nichols A."/>
            <person name="Cepeda A.J."/>
            <person name="Yan W."/>
            <person name="Fan B."/>
            <person name="Jiang Y."/>
            <person name="Adhikari A."/>
            <person name="Zheng C.-J."/>
            <person name="Schuster L."/>
            <person name="Cowan T.M."/>
            <person name="Smanski M.J."/>
            <person name="Chevrette M.G."/>
            <person name="De Carvalho L.P.S."/>
            <person name="Shen B."/>
        </authorList>
    </citation>
    <scope>NUCLEOTIDE SEQUENCE [LARGE SCALE GENOMIC DNA]</scope>
    <source>
        <strain evidence="11 12">NPDC019708</strain>
    </source>
</reference>
<evidence type="ECO:0000256" key="5">
    <source>
        <dbReference type="ARBA" id="ARBA00023055"/>
    </source>
</evidence>
<evidence type="ECO:0000259" key="9">
    <source>
        <dbReference type="Pfam" id="PF00108"/>
    </source>
</evidence>
<comment type="subcellular location">
    <subcellularLocation>
        <location evidence="1">Peroxisome</location>
    </subcellularLocation>
</comment>